<dbReference type="AlphaFoldDB" id="A0A382MCQ1"/>
<name>A0A382MCQ1_9ZZZZ</name>
<proteinExistence type="predicted"/>
<gene>
    <name evidence="1" type="ORF">METZ01_LOCUS299578</name>
</gene>
<dbReference type="PROSITE" id="PS51257">
    <property type="entry name" value="PROKAR_LIPOPROTEIN"/>
    <property type="match status" value="1"/>
</dbReference>
<evidence type="ECO:0000313" key="1">
    <source>
        <dbReference type="EMBL" id="SVC46724.1"/>
    </source>
</evidence>
<accession>A0A382MCQ1</accession>
<sequence>MQTRFLLCLASILFLGCEVIPSSVPADPNATPVLSEDFSKTSKVPQSFLVLNGEVTLASTNRNRFLALPAKPLATHGVMFGPAMRDGLRVAARFRGEQKGRQSPAFGVGLNGISGYRLRVNPARRKLELLRNEVRVHEADYQWVPDQWTHVMLQVRELPGLQWAIEAKAWDKTQRLPKDWMLIWKDAEAPLAGRPSAWGTPYSGMPISLDDLQVWRID</sequence>
<reference evidence="1" key="1">
    <citation type="submission" date="2018-05" db="EMBL/GenBank/DDBJ databases">
        <authorList>
            <person name="Lanie J.A."/>
            <person name="Ng W.-L."/>
            <person name="Kazmierczak K.M."/>
            <person name="Andrzejewski T.M."/>
            <person name="Davidsen T.M."/>
            <person name="Wayne K.J."/>
            <person name="Tettelin H."/>
            <person name="Glass J.I."/>
            <person name="Rusch D."/>
            <person name="Podicherti R."/>
            <person name="Tsui H.-C.T."/>
            <person name="Winkler M.E."/>
        </authorList>
    </citation>
    <scope>NUCLEOTIDE SEQUENCE</scope>
</reference>
<organism evidence="1">
    <name type="scientific">marine metagenome</name>
    <dbReference type="NCBI Taxonomy" id="408172"/>
    <lineage>
        <taxon>unclassified sequences</taxon>
        <taxon>metagenomes</taxon>
        <taxon>ecological metagenomes</taxon>
    </lineage>
</organism>
<dbReference type="EMBL" id="UINC01092815">
    <property type="protein sequence ID" value="SVC46724.1"/>
    <property type="molecule type" value="Genomic_DNA"/>
</dbReference>
<protein>
    <submittedName>
        <fullName evidence="1">Uncharacterized protein</fullName>
    </submittedName>
</protein>